<keyword evidence="3" id="KW-1185">Reference proteome</keyword>
<reference evidence="2" key="1">
    <citation type="submission" date="2023-08" db="EMBL/GenBank/DDBJ databases">
        <title>Pelteobagrus vachellii genome.</title>
        <authorList>
            <person name="Liu H."/>
        </authorList>
    </citation>
    <scope>NUCLEOTIDE SEQUENCE</scope>
    <source>
        <strain evidence="2">PRFRI_2022a</strain>
        <tissue evidence="2">Muscle</tissue>
    </source>
</reference>
<evidence type="ECO:0000256" key="1">
    <source>
        <dbReference type="SAM" id="MobiDB-lite"/>
    </source>
</evidence>
<protein>
    <submittedName>
        <fullName evidence="2">Uncharacterized protein</fullName>
    </submittedName>
</protein>
<evidence type="ECO:0000313" key="2">
    <source>
        <dbReference type="EMBL" id="KAK2858074.1"/>
    </source>
</evidence>
<dbReference type="Proteomes" id="UP001187315">
    <property type="component" value="Unassembled WGS sequence"/>
</dbReference>
<comment type="caution">
    <text evidence="2">The sequence shown here is derived from an EMBL/GenBank/DDBJ whole genome shotgun (WGS) entry which is preliminary data.</text>
</comment>
<gene>
    <name evidence="2" type="ORF">Q7C36_005993</name>
</gene>
<accession>A0AA88T8J4</accession>
<feature type="region of interest" description="Disordered" evidence="1">
    <location>
        <begin position="86"/>
        <end position="150"/>
    </location>
</feature>
<dbReference type="AlphaFoldDB" id="A0AA88T8J4"/>
<feature type="compositionally biased region" description="Acidic residues" evidence="1">
    <location>
        <begin position="92"/>
        <end position="102"/>
    </location>
</feature>
<feature type="compositionally biased region" description="Polar residues" evidence="1">
    <location>
        <begin position="115"/>
        <end position="124"/>
    </location>
</feature>
<name>A0AA88T8J4_TACVA</name>
<feature type="compositionally biased region" description="Basic and acidic residues" evidence="1">
    <location>
        <begin position="125"/>
        <end position="134"/>
    </location>
</feature>
<organism evidence="2 3">
    <name type="scientific">Tachysurus vachellii</name>
    <name type="common">Darkbarbel catfish</name>
    <name type="synonym">Pelteobagrus vachellii</name>
    <dbReference type="NCBI Taxonomy" id="175792"/>
    <lineage>
        <taxon>Eukaryota</taxon>
        <taxon>Metazoa</taxon>
        <taxon>Chordata</taxon>
        <taxon>Craniata</taxon>
        <taxon>Vertebrata</taxon>
        <taxon>Euteleostomi</taxon>
        <taxon>Actinopterygii</taxon>
        <taxon>Neopterygii</taxon>
        <taxon>Teleostei</taxon>
        <taxon>Ostariophysi</taxon>
        <taxon>Siluriformes</taxon>
        <taxon>Bagridae</taxon>
        <taxon>Tachysurus</taxon>
    </lineage>
</organism>
<evidence type="ECO:0000313" key="3">
    <source>
        <dbReference type="Proteomes" id="UP001187315"/>
    </source>
</evidence>
<feature type="region of interest" description="Disordered" evidence="1">
    <location>
        <begin position="186"/>
        <end position="253"/>
    </location>
</feature>
<proteinExistence type="predicted"/>
<sequence length="253" mass="27940">MERCKEEEKGTFPDEINGLRKLLHQEFEQIKSKIISIEAVSVFLVLLVLPRAPKWRTMAAQLQCTRTSEENILALSDLKRTRHLCKTPPFSSEEDDDDESGEDSAYITSSRDKPSTSVHLTSTKEQQRAEHEFSWSDSNDSDESDTQKPHAHLPSLFSLVSNAVQTLARSLEKQLSITKKPVGGIRVLPPASQPSPRPSIIKQQAVSDEESDLDLSSIEELAVPPTTGRRSSDVAVTSGTSVWSSAASRAGAW</sequence>
<feature type="compositionally biased region" description="Polar residues" evidence="1">
    <location>
        <begin position="234"/>
        <end position="247"/>
    </location>
</feature>
<dbReference type="EMBL" id="JAVHJS010000005">
    <property type="protein sequence ID" value="KAK2858074.1"/>
    <property type="molecule type" value="Genomic_DNA"/>
</dbReference>